<evidence type="ECO:0000259" key="8">
    <source>
        <dbReference type="Pfam" id="PF03007"/>
    </source>
</evidence>
<feature type="compositionally biased region" description="Pro residues" evidence="7">
    <location>
        <begin position="246"/>
        <end position="291"/>
    </location>
</feature>
<keyword evidence="5" id="KW-0012">Acyltransferase</keyword>
<dbReference type="Pfam" id="PF03007">
    <property type="entry name" value="WS_DGAT_cat"/>
    <property type="match status" value="1"/>
</dbReference>
<evidence type="ECO:0000256" key="2">
    <source>
        <dbReference type="ARBA" id="ARBA00005189"/>
    </source>
</evidence>
<feature type="compositionally biased region" description="Basic and acidic residues" evidence="7">
    <location>
        <begin position="108"/>
        <end position="125"/>
    </location>
</feature>
<comment type="pathway">
    <text evidence="2">Lipid metabolism.</text>
</comment>
<evidence type="ECO:0000256" key="1">
    <source>
        <dbReference type="ARBA" id="ARBA00004771"/>
    </source>
</evidence>
<evidence type="ECO:0000256" key="3">
    <source>
        <dbReference type="ARBA" id="ARBA00013244"/>
    </source>
</evidence>
<evidence type="ECO:0000256" key="7">
    <source>
        <dbReference type="SAM" id="MobiDB-lite"/>
    </source>
</evidence>
<dbReference type="PANTHER" id="PTHR31650">
    <property type="entry name" value="O-ACYLTRANSFERASE (WSD1-LIKE) FAMILY PROTEIN"/>
    <property type="match status" value="1"/>
</dbReference>
<dbReference type="EMBL" id="JARKIK010000049">
    <property type="protein sequence ID" value="KAK8734974.1"/>
    <property type="molecule type" value="Genomic_DNA"/>
</dbReference>
<dbReference type="PANTHER" id="PTHR31650:SF1">
    <property type="entry name" value="WAX ESTER SYNTHASE_DIACYLGLYCEROL ACYLTRANSFERASE 4-RELATED"/>
    <property type="match status" value="1"/>
</dbReference>
<comment type="catalytic activity">
    <reaction evidence="6">
        <text>an acyl-CoA + a 1,2-diacyl-sn-glycerol = a triacyl-sn-glycerol + CoA</text>
        <dbReference type="Rhea" id="RHEA:10868"/>
        <dbReference type="ChEBI" id="CHEBI:17815"/>
        <dbReference type="ChEBI" id="CHEBI:57287"/>
        <dbReference type="ChEBI" id="CHEBI:58342"/>
        <dbReference type="ChEBI" id="CHEBI:64615"/>
        <dbReference type="EC" id="2.3.1.20"/>
    </reaction>
</comment>
<evidence type="ECO:0000256" key="6">
    <source>
        <dbReference type="ARBA" id="ARBA00048109"/>
    </source>
</evidence>
<dbReference type="InterPro" id="IPR004255">
    <property type="entry name" value="O-acyltransferase_WSD1_N"/>
</dbReference>
<gene>
    <name evidence="9" type="ORF">OTU49_005755</name>
</gene>
<dbReference type="SUPFAM" id="SSF52777">
    <property type="entry name" value="CoA-dependent acyltransferases"/>
    <property type="match status" value="1"/>
</dbReference>
<feature type="compositionally biased region" description="Pro residues" evidence="7">
    <location>
        <begin position="338"/>
        <end position="352"/>
    </location>
</feature>
<feature type="region of interest" description="Disordered" evidence="7">
    <location>
        <begin position="1"/>
        <end position="360"/>
    </location>
</feature>
<feature type="non-terminal residue" evidence="9">
    <location>
        <position position="733"/>
    </location>
</feature>
<dbReference type="GO" id="GO:0004144">
    <property type="term" value="F:diacylglycerol O-acyltransferase activity"/>
    <property type="evidence" value="ECO:0007669"/>
    <property type="project" value="UniProtKB-EC"/>
</dbReference>
<name>A0AAW0X5J5_CHEQU</name>
<dbReference type="GO" id="GO:0005886">
    <property type="term" value="C:plasma membrane"/>
    <property type="evidence" value="ECO:0007669"/>
    <property type="project" value="TreeGrafter"/>
</dbReference>
<dbReference type="EC" id="2.3.1.20" evidence="3"/>
<accession>A0AAW0X5J5</accession>
<feature type="compositionally biased region" description="Basic and acidic residues" evidence="7">
    <location>
        <begin position="48"/>
        <end position="82"/>
    </location>
</feature>
<feature type="compositionally biased region" description="Low complexity" evidence="7">
    <location>
        <begin position="310"/>
        <end position="330"/>
    </location>
</feature>
<evidence type="ECO:0000313" key="9">
    <source>
        <dbReference type="EMBL" id="KAK8734974.1"/>
    </source>
</evidence>
<evidence type="ECO:0000256" key="4">
    <source>
        <dbReference type="ARBA" id="ARBA00022679"/>
    </source>
</evidence>
<proteinExistence type="predicted"/>
<keyword evidence="10" id="KW-1185">Reference proteome</keyword>
<dbReference type="InterPro" id="IPR045034">
    <property type="entry name" value="O-acyltransferase_WSD1-like"/>
</dbReference>
<feature type="compositionally biased region" description="Low complexity" evidence="7">
    <location>
        <begin position="24"/>
        <end position="47"/>
    </location>
</feature>
<evidence type="ECO:0000256" key="5">
    <source>
        <dbReference type="ARBA" id="ARBA00023315"/>
    </source>
</evidence>
<organism evidence="9 10">
    <name type="scientific">Cherax quadricarinatus</name>
    <name type="common">Australian red claw crayfish</name>
    <dbReference type="NCBI Taxonomy" id="27406"/>
    <lineage>
        <taxon>Eukaryota</taxon>
        <taxon>Metazoa</taxon>
        <taxon>Ecdysozoa</taxon>
        <taxon>Arthropoda</taxon>
        <taxon>Crustacea</taxon>
        <taxon>Multicrustacea</taxon>
        <taxon>Malacostraca</taxon>
        <taxon>Eumalacostraca</taxon>
        <taxon>Eucarida</taxon>
        <taxon>Decapoda</taxon>
        <taxon>Pleocyemata</taxon>
        <taxon>Astacidea</taxon>
        <taxon>Parastacoidea</taxon>
        <taxon>Parastacidae</taxon>
        <taxon>Cherax</taxon>
    </lineage>
</organism>
<feature type="compositionally biased region" description="Basic and acidic residues" evidence="7">
    <location>
        <begin position="132"/>
        <end position="170"/>
    </location>
</feature>
<protein>
    <recommendedName>
        <fullName evidence="3">diacylglycerol O-acyltransferase</fullName>
        <ecNumber evidence="3">2.3.1.20</ecNumber>
    </recommendedName>
</protein>
<feature type="domain" description="O-acyltransferase WSD1-like N-terminal" evidence="8">
    <location>
        <begin position="557"/>
        <end position="654"/>
    </location>
</feature>
<dbReference type="AlphaFoldDB" id="A0AAW0X5J5"/>
<dbReference type="Proteomes" id="UP001445076">
    <property type="component" value="Unassembled WGS sequence"/>
</dbReference>
<sequence>MALYHDGGRSSVSASGLRPVLMCGSGRPSPASATSPRSLSPLDLPWHSPHDPPWHSPRDAHRHSFNDPRRHSPRHSPSDPPRHSPRHSPRDPLWYSPPDPPRQSPRHSPPDPPHHSPRHSPHDPPWHSPPDPSRHSPHDPPRHSPHDPPRHSPRHSPHDPPWHSPHDPPRHSPYAPPRHSLRHSPHDPPRHLPRHSPQDPSQQSPHDPQQFSPQDPLRHPPQDPPRNPPLDQRQFFLYKPPRRPSHNPPHLSPLDPPRLSPLDPPRLSPLDPPRLSPLDPPRLSPLDPPRVSPLDVAPWHSPADDPALPSNPTSNPTSSDPTSRTTSPDPNTKHTSPDPAPPDPAPPDPAQPDPTTYKSANSAYSKFSRRGTDLSVTQVKLQETYINVVALEEREEEKQLSEAWKRKRRRSLDRSLDRSVPEYLKSAPIKRISHPLEQSFLVSFLVSVTSVVLTCVISVPLSLALLLALPVGLLVKALAALCRVPRTRSCVTACHSDYVSAHDAQFLLEDAGQDSVIHSILIIDASINLKRIKQLLATRVVDAKNGSGSLMYPRLTQTIMQMPAGPAWVQDHNFNLHNHVVSGPSISTEEGLQRYVSALLSQPLPLARPLWQMVVLHDYGRSRDTVLVCRLHQSISDGMSLVRVLCHSLSDNQIMHIPQKPHFGGTTYGMNLFKALLVGPLTALKWLWWWGPEINLLTVRRGTTVPPARHPKSTKSCCGCHREVGVSRSSESG</sequence>
<feature type="compositionally biased region" description="Low complexity" evidence="7">
    <location>
        <begin position="198"/>
        <end position="215"/>
    </location>
</feature>
<dbReference type="GO" id="GO:0019432">
    <property type="term" value="P:triglyceride biosynthetic process"/>
    <property type="evidence" value="ECO:0007669"/>
    <property type="project" value="TreeGrafter"/>
</dbReference>
<reference evidence="9 10" key="1">
    <citation type="journal article" date="2024" name="BMC Genomics">
        <title>Genome assembly of redclaw crayfish (Cherax quadricarinatus) provides insights into its immune adaptation and hypoxia tolerance.</title>
        <authorList>
            <person name="Liu Z."/>
            <person name="Zheng J."/>
            <person name="Li H."/>
            <person name="Fang K."/>
            <person name="Wang S."/>
            <person name="He J."/>
            <person name="Zhou D."/>
            <person name="Weng S."/>
            <person name="Chi M."/>
            <person name="Gu Z."/>
            <person name="He J."/>
            <person name="Li F."/>
            <person name="Wang M."/>
        </authorList>
    </citation>
    <scope>NUCLEOTIDE SEQUENCE [LARGE SCALE GENOMIC DNA]</scope>
    <source>
        <strain evidence="9">ZL_2023a</strain>
    </source>
</reference>
<evidence type="ECO:0000313" key="10">
    <source>
        <dbReference type="Proteomes" id="UP001445076"/>
    </source>
</evidence>
<keyword evidence="4" id="KW-0808">Transferase</keyword>
<comment type="pathway">
    <text evidence="1">Glycerolipid metabolism; triacylglycerol biosynthesis.</text>
</comment>
<comment type="caution">
    <text evidence="9">The sequence shown here is derived from an EMBL/GenBank/DDBJ whole genome shotgun (WGS) entry which is preliminary data.</text>
</comment>